<dbReference type="Pfam" id="PF00107">
    <property type="entry name" value="ADH_zinc_N"/>
    <property type="match status" value="1"/>
</dbReference>
<reference evidence="2" key="1">
    <citation type="submission" date="2022-08" db="EMBL/GenBank/DDBJ databases">
        <authorList>
            <consortium name="DOE Joint Genome Institute"/>
            <person name="Min B."/>
            <person name="Riley R."/>
            <person name="Sierra-Patev S."/>
            <person name="Naranjo-Ortiz M."/>
            <person name="Looney B."/>
            <person name="Konkel Z."/>
            <person name="Slot J.C."/>
            <person name="Sakamoto Y."/>
            <person name="Steenwyk J.L."/>
            <person name="Rokas A."/>
            <person name="Carro J."/>
            <person name="Camarero S."/>
            <person name="Ferreira P."/>
            <person name="Molpeceres G."/>
            <person name="Ruiz-Duenas F.J."/>
            <person name="Serrano A."/>
            <person name="Henrissat B."/>
            <person name="Drula E."/>
            <person name="Hughes K.W."/>
            <person name="Mata J.L."/>
            <person name="Ishikawa N.K."/>
            <person name="Vargas-Isla R."/>
            <person name="Ushijima S."/>
            <person name="Smith C.A."/>
            <person name="Ahrendt S."/>
            <person name="Andreopoulos W."/>
            <person name="He G."/>
            <person name="Labutti K."/>
            <person name="Lipzen A."/>
            <person name="Ng V."/>
            <person name="Sandor L."/>
            <person name="Barry K."/>
            <person name="Martinez A.T."/>
            <person name="Xiao Y."/>
            <person name="Gibbons J.G."/>
            <person name="Terashima K."/>
            <person name="Hibbett D.S."/>
            <person name="Grigoriev I.V."/>
        </authorList>
    </citation>
    <scope>NUCLEOTIDE SEQUENCE</scope>
    <source>
        <strain evidence="2">Sp2 HRB7682 ss15</strain>
    </source>
</reference>
<organism evidence="2 3">
    <name type="scientific">Lentinula lateritia</name>
    <dbReference type="NCBI Taxonomy" id="40482"/>
    <lineage>
        <taxon>Eukaryota</taxon>
        <taxon>Fungi</taxon>
        <taxon>Dikarya</taxon>
        <taxon>Basidiomycota</taxon>
        <taxon>Agaricomycotina</taxon>
        <taxon>Agaricomycetes</taxon>
        <taxon>Agaricomycetidae</taxon>
        <taxon>Agaricales</taxon>
        <taxon>Marasmiineae</taxon>
        <taxon>Omphalotaceae</taxon>
        <taxon>Lentinula</taxon>
    </lineage>
</organism>
<evidence type="ECO:0000259" key="1">
    <source>
        <dbReference type="SMART" id="SM00829"/>
    </source>
</evidence>
<dbReference type="InterPro" id="IPR020843">
    <property type="entry name" value="ER"/>
</dbReference>
<dbReference type="Pfam" id="PF08240">
    <property type="entry name" value="ADH_N"/>
    <property type="match status" value="1"/>
</dbReference>
<dbReference type="Gene3D" id="3.90.180.10">
    <property type="entry name" value="Medium-chain alcohol dehydrogenases, catalytic domain"/>
    <property type="match status" value="1"/>
</dbReference>
<dbReference type="EMBL" id="JANVFS010000016">
    <property type="protein sequence ID" value="KAJ4479761.1"/>
    <property type="molecule type" value="Genomic_DNA"/>
</dbReference>
<dbReference type="Proteomes" id="UP001150238">
    <property type="component" value="Unassembled WGS sequence"/>
</dbReference>
<dbReference type="SMART" id="SM00829">
    <property type="entry name" value="PKS_ER"/>
    <property type="match status" value="1"/>
</dbReference>
<sequence length="344" mass="37440">MATQQSLVLESKQGDFVISERPIPQLEPGELLVKVQAAGLNPVDWKIQAAGFLVESYPAVLGSDVAGDVEQVGEGVEGWEKGDRVFFQGFYRNERAAFQQYTTIPADLVAKIPSKYTYSQAASIPVSFTCAIYGLYAPKPIGLGLNPTIDPSIKQTGQAVFVYGGGTTVGMYATQLLRYMEFSPIIVYASSKHMAHLQSLGATHVIDRHEVTLRNLPSEIAKITERPLKIAFDAVGNAEAQEASMNCLTEGGELVTVNSTTKTDRDDGKTMLAVFGTVHLPHTRAFGKVLYEKLPQLIEQDVVVPVRIEDLPNGLKGIVHGLQRLKNNEVSGMKLIGHPQEQSS</sequence>
<proteinExistence type="predicted"/>
<dbReference type="PANTHER" id="PTHR45348:SF2">
    <property type="entry name" value="ZINC-TYPE ALCOHOL DEHYDROGENASE-LIKE PROTEIN C2E1P3.01"/>
    <property type="match status" value="1"/>
</dbReference>
<gene>
    <name evidence="2" type="ORF">C8J55DRAFT_455789</name>
</gene>
<dbReference type="InterPro" id="IPR036291">
    <property type="entry name" value="NAD(P)-bd_dom_sf"/>
</dbReference>
<comment type="caution">
    <text evidence="2">The sequence shown here is derived from an EMBL/GenBank/DDBJ whole genome shotgun (WGS) entry which is preliminary data.</text>
</comment>
<name>A0A9W9ACV1_9AGAR</name>
<dbReference type="GO" id="GO:0016651">
    <property type="term" value="F:oxidoreductase activity, acting on NAD(P)H"/>
    <property type="evidence" value="ECO:0007669"/>
    <property type="project" value="InterPro"/>
</dbReference>
<dbReference type="SUPFAM" id="SSF51735">
    <property type="entry name" value="NAD(P)-binding Rossmann-fold domains"/>
    <property type="match status" value="1"/>
</dbReference>
<reference evidence="2" key="2">
    <citation type="journal article" date="2023" name="Proc. Natl. Acad. Sci. U.S.A.">
        <title>A global phylogenomic analysis of the shiitake genus Lentinula.</title>
        <authorList>
            <person name="Sierra-Patev S."/>
            <person name="Min B."/>
            <person name="Naranjo-Ortiz M."/>
            <person name="Looney B."/>
            <person name="Konkel Z."/>
            <person name="Slot J.C."/>
            <person name="Sakamoto Y."/>
            <person name="Steenwyk J.L."/>
            <person name="Rokas A."/>
            <person name="Carro J."/>
            <person name="Camarero S."/>
            <person name="Ferreira P."/>
            <person name="Molpeceres G."/>
            <person name="Ruiz-Duenas F.J."/>
            <person name="Serrano A."/>
            <person name="Henrissat B."/>
            <person name="Drula E."/>
            <person name="Hughes K.W."/>
            <person name="Mata J.L."/>
            <person name="Ishikawa N.K."/>
            <person name="Vargas-Isla R."/>
            <person name="Ushijima S."/>
            <person name="Smith C.A."/>
            <person name="Donoghue J."/>
            <person name="Ahrendt S."/>
            <person name="Andreopoulos W."/>
            <person name="He G."/>
            <person name="LaButti K."/>
            <person name="Lipzen A."/>
            <person name="Ng V."/>
            <person name="Riley R."/>
            <person name="Sandor L."/>
            <person name="Barry K."/>
            <person name="Martinez A.T."/>
            <person name="Xiao Y."/>
            <person name="Gibbons J.G."/>
            <person name="Terashima K."/>
            <person name="Grigoriev I.V."/>
            <person name="Hibbett D."/>
        </authorList>
    </citation>
    <scope>NUCLEOTIDE SEQUENCE</scope>
    <source>
        <strain evidence="2">Sp2 HRB7682 ss15</strain>
    </source>
</reference>
<dbReference type="Gene3D" id="3.40.50.720">
    <property type="entry name" value="NAD(P)-binding Rossmann-like Domain"/>
    <property type="match status" value="1"/>
</dbReference>
<dbReference type="AlphaFoldDB" id="A0A9W9ACV1"/>
<dbReference type="InterPro" id="IPR047122">
    <property type="entry name" value="Trans-enoyl_RdTase-like"/>
</dbReference>
<dbReference type="InterPro" id="IPR013149">
    <property type="entry name" value="ADH-like_C"/>
</dbReference>
<dbReference type="PANTHER" id="PTHR45348">
    <property type="entry name" value="HYPOTHETICAL OXIDOREDUCTASE (EUROFUNG)"/>
    <property type="match status" value="1"/>
</dbReference>
<protein>
    <submittedName>
        <fullName evidence="2">Medium-chain dehydrogenase/reductase like protein</fullName>
    </submittedName>
</protein>
<evidence type="ECO:0000313" key="3">
    <source>
        <dbReference type="Proteomes" id="UP001150238"/>
    </source>
</evidence>
<feature type="domain" description="Enoyl reductase (ER)" evidence="1">
    <location>
        <begin position="14"/>
        <end position="290"/>
    </location>
</feature>
<dbReference type="CDD" id="cd08249">
    <property type="entry name" value="enoyl_reductase_like"/>
    <property type="match status" value="1"/>
</dbReference>
<evidence type="ECO:0000313" key="2">
    <source>
        <dbReference type="EMBL" id="KAJ4479761.1"/>
    </source>
</evidence>
<accession>A0A9W9ACV1</accession>
<dbReference type="InterPro" id="IPR013154">
    <property type="entry name" value="ADH-like_N"/>
</dbReference>
<dbReference type="SUPFAM" id="SSF50129">
    <property type="entry name" value="GroES-like"/>
    <property type="match status" value="1"/>
</dbReference>
<dbReference type="InterPro" id="IPR011032">
    <property type="entry name" value="GroES-like_sf"/>
</dbReference>